<evidence type="ECO:0000313" key="3">
    <source>
        <dbReference type="Proteomes" id="UP000199448"/>
    </source>
</evidence>
<proteinExistence type="predicted"/>
<organism evidence="2 3">
    <name type="scientific">Salinimicrobium catena</name>
    <dbReference type="NCBI Taxonomy" id="390640"/>
    <lineage>
        <taxon>Bacteria</taxon>
        <taxon>Pseudomonadati</taxon>
        <taxon>Bacteroidota</taxon>
        <taxon>Flavobacteriia</taxon>
        <taxon>Flavobacteriales</taxon>
        <taxon>Flavobacteriaceae</taxon>
        <taxon>Salinimicrobium</taxon>
    </lineage>
</organism>
<accession>A0A1H5GZC1</accession>
<gene>
    <name evidence="2" type="ORF">SAMN04488034_10136</name>
</gene>
<dbReference type="InterPro" id="IPR009325">
    <property type="entry name" value="DUF983"/>
</dbReference>
<keyword evidence="1" id="KW-0472">Membrane</keyword>
<dbReference type="EMBL" id="FNUG01000001">
    <property type="protein sequence ID" value="SEE20854.1"/>
    <property type="molecule type" value="Genomic_DNA"/>
</dbReference>
<keyword evidence="1" id="KW-1133">Transmembrane helix</keyword>
<evidence type="ECO:0000256" key="1">
    <source>
        <dbReference type="SAM" id="Phobius"/>
    </source>
</evidence>
<reference evidence="2 3" key="1">
    <citation type="submission" date="2016-10" db="EMBL/GenBank/DDBJ databases">
        <authorList>
            <person name="de Groot N.N."/>
        </authorList>
    </citation>
    <scope>NUCLEOTIDE SEQUENCE [LARGE SCALE GENOMIC DNA]</scope>
    <source>
        <strain evidence="2 3">DSM 23553</strain>
    </source>
</reference>
<protein>
    <recommendedName>
        <fullName evidence="4">DUF983 domain-containing protein</fullName>
    </recommendedName>
</protein>
<feature type="transmembrane region" description="Helical" evidence="1">
    <location>
        <begin position="57"/>
        <end position="82"/>
    </location>
</feature>
<dbReference type="Pfam" id="PF06170">
    <property type="entry name" value="DUF983"/>
    <property type="match status" value="1"/>
</dbReference>
<dbReference type="Proteomes" id="UP000199448">
    <property type="component" value="Unassembled WGS sequence"/>
</dbReference>
<sequence length="130" mass="15201">MTFLKGSKLYSIFTGTCPVCQEESIYKEPNPYKISKLFDMHERCSNCHTKYKMEPSFFFGAMYVSYAVGIAFGFAAFVISYWLFQLSLLNTFIAIVITLIVFMPVIIRWSRNIWVNFFFSYDPKKAKSEI</sequence>
<keyword evidence="1" id="KW-0812">Transmembrane</keyword>
<dbReference type="RefSeq" id="WP_093110560.1">
    <property type="nucleotide sequence ID" value="NZ_FNGG01000001.1"/>
</dbReference>
<feature type="transmembrane region" description="Helical" evidence="1">
    <location>
        <begin position="88"/>
        <end position="107"/>
    </location>
</feature>
<dbReference type="AlphaFoldDB" id="A0A1H5GZC1"/>
<name>A0A1H5GZC1_9FLAO</name>
<keyword evidence="3" id="KW-1185">Reference proteome</keyword>
<dbReference type="OrthoDB" id="9790326at2"/>
<evidence type="ECO:0008006" key="4">
    <source>
        <dbReference type="Google" id="ProtNLM"/>
    </source>
</evidence>
<evidence type="ECO:0000313" key="2">
    <source>
        <dbReference type="EMBL" id="SEE20854.1"/>
    </source>
</evidence>
<dbReference type="STRING" id="390640.SAMN04488034_10136"/>